<dbReference type="PANTHER" id="PTHR31760:SF0">
    <property type="entry name" value="S-ADENOSYL-L-METHIONINE-DEPENDENT METHYLTRANSFERASES SUPERFAMILY PROTEIN"/>
    <property type="match status" value="1"/>
</dbReference>
<dbReference type="CDD" id="cd02440">
    <property type="entry name" value="AdoMet_MTases"/>
    <property type="match status" value="1"/>
</dbReference>
<comment type="caution">
    <text evidence="7">The sequence shown here is derived from an EMBL/GenBank/DDBJ whole genome shotgun (WGS) entry which is preliminary data.</text>
</comment>
<reference evidence="7 8" key="1">
    <citation type="submission" date="2019-09" db="EMBL/GenBank/DDBJ databases">
        <title>Mumia zhuanghuii sp. nov. isolated from the intestinal contents of plateau pika (Ochotona curzoniae) in the Qinghai-Tibet plateau of China.</title>
        <authorList>
            <person name="Tian Z."/>
        </authorList>
    </citation>
    <scope>NUCLEOTIDE SEQUENCE [LARGE SCALE GENOMIC DNA]</scope>
    <source>
        <strain evidence="8">350</strain>
    </source>
</reference>
<dbReference type="NCBIfam" id="TIGR00138">
    <property type="entry name" value="rsmG_gidB"/>
    <property type="match status" value="1"/>
</dbReference>
<dbReference type="Proteomes" id="UP000307768">
    <property type="component" value="Unassembled WGS sequence"/>
</dbReference>
<keyword evidence="2 6" id="KW-0698">rRNA processing</keyword>
<comment type="subcellular location">
    <subcellularLocation>
        <location evidence="6">Cytoplasm</location>
    </subcellularLocation>
</comment>
<dbReference type="SUPFAM" id="SSF53335">
    <property type="entry name" value="S-adenosyl-L-methionine-dependent methyltransferases"/>
    <property type="match status" value="1"/>
</dbReference>
<keyword evidence="3 6" id="KW-0489">Methyltransferase</keyword>
<dbReference type="OrthoDB" id="9808773at2"/>
<evidence type="ECO:0000256" key="6">
    <source>
        <dbReference type="HAMAP-Rule" id="MF_00074"/>
    </source>
</evidence>
<dbReference type="RefSeq" id="WP_149768020.1">
    <property type="nucleotide sequence ID" value="NZ_VDFQ02000001.1"/>
</dbReference>
<dbReference type="AlphaFoldDB" id="A0A5Q6S388"/>
<dbReference type="GO" id="GO:0005829">
    <property type="term" value="C:cytosol"/>
    <property type="evidence" value="ECO:0007669"/>
    <property type="project" value="TreeGrafter"/>
</dbReference>
<evidence type="ECO:0000256" key="2">
    <source>
        <dbReference type="ARBA" id="ARBA00022552"/>
    </source>
</evidence>
<dbReference type="PANTHER" id="PTHR31760">
    <property type="entry name" value="S-ADENOSYL-L-METHIONINE-DEPENDENT METHYLTRANSFERASES SUPERFAMILY PROTEIN"/>
    <property type="match status" value="1"/>
</dbReference>
<feature type="binding site" evidence="6">
    <location>
        <position position="74"/>
    </location>
    <ligand>
        <name>S-adenosyl-L-methionine</name>
        <dbReference type="ChEBI" id="CHEBI:59789"/>
    </ligand>
</feature>
<protein>
    <recommendedName>
        <fullName evidence="6">Ribosomal RNA small subunit methyltransferase G</fullName>
        <ecNumber evidence="6">2.1.1.-</ecNumber>
    </recommendedName>
    <alternativeName>
        <fullName evidence="6">16S rRNA 7-methylguanosine methyltransferase</fullName>
        <shortName evidence="6">16S rRNA m7G methyltransferase</shortName>
    </alternativeName>
</protein>
<dbReference type="PIRSF" id="PIRSF003078">
    <property type="entry name" value="GidB"/>
    <property type="match status" value="1"/>
</dbReference>
<sequence>MDVSRETSPPDAAEAVFGDHVSAISAYVDILADQGVVRGLIGPRELPRLWERHILNCGVMAHALDPGATVADVGSGAGLPGLVWAIARPDIEITLIEPLLRRTTFLTEVVDELRLSNVTVFRGRADEAKGQYDVVTSRAVAALDKLVRWSMPLVRPGGVMWVIKGSSAQSEIDVSLSTIRAAGGTNPRVKSYGDGVVETPTTMVTIDKVG</sequence>
<feature type="binding site" evidence="6">
    <location>
        <position position="79"/>
    </location>
    <ligand>
        <name>S-adenosyl-L-methionine</name>
        <dbReference type="ChEBI" id="CHEBI:59789"/>
    </ligand>
</feature>
<keyword evidence="1 6" id="KW-0963">Cytoplasm</keyword>
<feature type="binding site" evidence="6">
    <location>
        <position position="138"/>
    </location>
    <ligand>
        <name>S-adenosyl-L-methionine</name>
        <dbReference type="ChEBI" id="CHEBI:59789"/>
    </ligand>
</feature>
<dbReference type="InterPro" id="IPR003682">
    <property type="entry name" value="rRNA_ssu_MeTfrase_G"/>
</dbReference>
<evidence type="ECO:0000256" key="1">
    <source>
        <dbReference type="ARBA" id="ARBA00022490"/>
    </source>
</evidence>
<keyword evidence="5 6" id="KW-0949">S-adenosyl-L-methionine</keyword>
<dbReference type="HAMAP" id="MF_00074">
    <property type="entry name" value="16SrRNA_methyltr_G"/>
    <property type="match status" value="1"/>
</dbReference>
<dbReference type="Gene3D" id="3.40.50.150">
    <property type="entry name" value="Vaccinia Virus protein VP39"/>
    <property type="match status" value="1"/>
</dbReference>
<evidence type="ECO:0000313" key="7">
    <source>
        <dbReference type="EMBL" id="KAA1424847.1"/>
    </source>
</evidence>
<keyword evidence="4 6" id="KW-0808">Transferase</keyword>
<dbReference type="EC" id="2.1.1.-" evidence="6"/>
<comment type="function">
    <text evidence="6">Specifically methylates the N7 position of a guanine in 16S rRNA.</text>
</comment>
<dbReference type="InterPro" id="IPR029063">
    <property type="entry name" value="SAM-dependent_MTases_sf"/>
</dbReference>
<gene>
    <name evidence="6 7" type="primary">rsmG</name>
    <name evidence="7" type="ORF">FE697_002730</name>
</gene>
<evidence type="ECO:0000256" key="4">
    <source>
        <dbReference type="ARBA" id="ARBA00022679"/>
    </source>
</evidence>
<organism evidence="7 8">
    <name type="scientific">Mumia zhuanghuii</name>
    <dbReference type="NCBI Taxonomy" id="2585211"/>
    <lineage>
        <taxon>Bacteria</taxon>
        <taxon>Bacillati</taxon>
        <taxon>Actinomycetota</taxon>
        <taxon>Actinomycetes</taxon>
        <taxon>Propionibacteriales</taxon>
        <taxon>Nocardioidaceae</taxon>
        <taxon>Mumia</taxon>
    </lineage>
</organism>
<evidence type="ECO:0000313" key="8">
    <source>
        <dbReference type="Proteomes" id="UP000307768"/>
    </source>
</evidence>
<dbReference type="EMBL" id="VDFQ02000001">
    <property type="protein sequence ID" value="KAA1424847.1"/>
    <property type="molecule type" value="Genomic_DNA"/>
</dbReference>
<name>A0A5Q6S388_9ACTN</name>
<evidence type="ECO:0000256" key="3">
    <source>
        <dbReference type="ARBA" id="ARBA00022603"/>
    </source>
</evidence>
<proteinExistence type="inferred from homology"/>
<dbReference type="GO" id="GO:0070043">
    <property type="term" value="F:rRNA (guanine-N7-)-methyltransferase activity"/>
    <property type="evidence" value="ECO:0007669"/>
    <property type="project" value="UniProtKB-UniRule"/>
</dbReference>
<dbReference type="Pfam" id="PF02527">
    <property type="entry name" value="GidB"/>
    <property type="match status" value="1"/>
</dbReference>
<comment type="caution">
    <text evidence="6">Lacks conserved residue(s) required for the propagation of feature annotation.</text>
</comment>
<comment type="similarity">
    <text evidence="6">Belongs to the methyltransferase superfamily. RNA methyltransferase RsmG family.</text>
</comment>
<accession>A0A5Q6S388</accession>
<evidence type="ECO:0000256" key="5">
    <source>
        <dbReference type="ARBA" id="ARBA00022691"/>
    </source>
</evidence>